<dbReference type="RefSeq" id="XP_001713024.1">
    <property type="nucleotide sequence ID" value="XM_001712972.1"/>
</dbReference>
<protein>
    <recommendedName>
        <fullName evidence="4">Transmembrane protein</fullName>
    </recommendedName>
</protein>
<evidence type="ECO:0008006" key="4">
    <source>
        <dbReference type="Google" id="ProtNLM"/>
    </source>
</evidence>
<dbReference type="Proteomes" id="UP000243425">
    <property type="component" value="Nucleomorph 3"/>
</dbReference>
<keyword evidence="1" id="KW-0812">Transmembrane</keyword>
<accession>Q3LVV3</accession>
<dbReference type="AlphaFoldDB" id="Q3LVV3"/>
<evidence type="ECO:0000313" key="2">
    <source>
        <dbReference type="EMBL" id="ABA27412.1"/>
    </source>
</evidence>
<proteinExistence type="predicted"/>
<sequence length="109" mass="13084">MREQCQEKVKFNRYMINKAIIEQRQAIIRRIISISLYFIIHQSNKLRQNKRFSKNLTNLIFIQLYLDIIPLVSEYLLLLRENNNGFEAIVLYIISLGNLSLCRKMLYLC</sequence>
<name>Q3LVV3_BIGNA</name>
<dbReference type="GeneID" id="5788266"/>
<organism evidence="2 3">
    <name type="scientific">Bigelowiella natans</name>
    <name type="common">Pedinomonas minutissima</name>
    <name type="synonym">Chlorarachnion sp. (strain CCMP621)</name>
    <dbReference type="NCBI Taxonomy" id="227086"/>
    <lineage>
        <taxon>Eukaryota</taxon>
        <taxon>Sar</taxon>
        <taxon>Rhizaria</taxon>
        <taxon>Cercozoa</taxon>
        <taxon>Chlorarachniophyceae</taxon>
        <taxon>Bigelowiella</taxon>
    </lineage>
</organism>
<keyword evidence="1" id="KW-0472">Membrane</keyword>
<feature type="transmembrane region" description="Helical" evidence="1">
    <location>
        <begin position="56"/>
        <end position="77"/>
    </location>
</feature>
<feature type="transmembrane region" description="Helical" evidence="1">
    <location>
        <begin position="89"/>
        <end position="106"/>
    </location>
</feature>
<keyword evidence="1" id="KW-1133">Transmembrane helix</keyword>
<evidence type="ECO:0000313" key="3">
    <source>
        <dbReference type="Proteomes" id="UP000243425"/>
    </source>
</evidence>
<evidence type="ECO:0000256" key="1">
    <source>
        <dbReference type="SAM" id="Phobius"/>
    </source>
</evidence>
<dbReference type="EMBL" id="DQ158858">
    <property type="protein sequence ID" value="ABA27412.1"/>
    <property type="molecule type" value="Genomic_DNA"/>
</dbReference>
<reference evidence="2 3" key="1">
    <citation type="journal article" date="2006" name="Proc. Natl. Acad. Sci. U.S.A.">
        <title>Complete nucleotide sequence of the chlorarachniophyte nucleomorph: nature's smallest nucleus.</title>
        <authorList>
            <person name="Gilson P.R."/>
            <person name="Su V."/>
            <person name="Slamovits C.H."/>
            <person name="Reith M.E."/>
            <person name="Keeling P.J."/>
            <person name="McFadden G.I."/>
        </authorList>
    </citation>
    <scope>NUCLEOTIDE SEQUENCE [LARGE SCALE GENOMIC DNA]</scope>
    <source>
        <strain evidence="3">CCMP621</strain>
    </source>
</reference>
<geneLocation type="nucleomorph" evidence="2"/>
<keyword evidence="2" id="KW-0542">Nucleomorph</keyword>